<dbReference type="EMBL" id="CAJVQC010003692">
    <property type="protein sequence ID" value="CAG8530899.1"/>
    <property type="molecule type" value="Genomic_DNA"/>
</dbReference>
<accession>A0ACA9LH87</accession>
<keyword evidence="2" id="KW-1185">Reference proteome</keyword>
<evidence type="ECO:0000313" key="2">
    <source>
        <dbReference type="Proteomes" id="UP000789920"/>
    </source>
</evidence>
<protein>
    <submittedName>
        <fullName evidence="1">18522_t:CDS:1</fullName>
    </submittedName>
</protein>
<name>A0ACA9LH87_9GLOM</name>
<comment type="caution">
    <text evidence="1">The sequence shown here is derived from an EMBL/GenBank/DDBJ whole genome shotgun (WGS) entry which is preliminary data.</text>
</comment>
<proteinExistence type="predicted"/>
<evidence type="ECO:0000313" key="1">
    <source>
        <dbReference type="EMBL" id="CAG8530899.1"/>
    </source>
</evidence>
<dbReference type="Proteomes" id="UP000789920">
    <property type="component" value="Unassembled WGS sequence"/>
</dbReference>
<reference evidence="1" key="1">
    <citation type="submission" date="2021-06" db="EMBL/GenBank/DDBJ databases">
        <authorList>
            <person name="Kallberg Y."/>
            <person name="Tangrot J."/>
            <person name="Rosling A."/>
        </authorList>
    </citation>
    <scope>NUCLEOTIDE SEQUENCE</scope>
    <source>
        <strain evidence="1">MA461A</strain>
    </source>
</reference>
<sequence length="136" mass="15816">VGQSVLSNFFVNKDTFEEFEIDKAWSITLFIQHLRKICNLAYSINSFLRVHFSTEEDETIKKTNLFRMQILFNSEEEFIKMEAMMFGSLAGSTNPNNVRIPQATMDVLERNEHPEDTLHIAEGGMISIEEHRMLLQ</sequence>
<feature type="non-terminal residue" evidence="1">
    <location>
        <position position="1"/>
    </location>
</feature>
<gene>
    <name evidence="1" type="ORF">RPERSI_LOCUS3134</name>
</gene>
<organism evidence="1 2">
    <name type="scientific">Racocetra persica</name>
    <dbReference type="NCBI Taxonomy" id="160502"/>
    <lineage>
        <taxon>Eukaryota</taxon>
        <taxon>Fungi</taxon>
        <taxon>Fungi incertae sedis</taxon>
        <taxon>Mucoromycota</taxon>
        <taxon>Glomeromycotina</taxon>
        <taxon>Glomeromycetes</taxon>
        <taxon>Diversisporales</taxon>
        <taxon>Gigasporaceae</taxon>
        <taxon>Racocetra</taxon>
    </lineage>
</organism>